<dbReference type="PANTHER" id="PTHR10602:SF0">
    <property type="entry name" value="EUKARYOTIC TRANSLATION INITIATION FACTOR 2 SUBUNIT 1"/>
    <property type="match status" value="1"/>
</dbReference>
<comment type="similarity">
    <text evidence="2">Belongs to the eIF-2-alpha family.</text>
</comment>
<evidence type="ECO:0000256" key="6">
    <source>
        <dbReference type="ARBA" id="ARBA00022884"/>
    </source>
</evidence>
<sequence>MYEREWPEEGELVVCTVTSVKDFVAFVTLDEYNNNEGLIPIAEVARGWIKHIRDFVREGQKVVCKVLHVNKSRGHIDLSLKDVNDHQRKEKINEWKNEQKARKWIEFISEASGFPGDEIEKIFYREYGALFPVFEDILIDEETTLKKLDLEKKVADSLVSIANDNVKLPKVTISGTLILTSNKPDGVNVIRRALRSANPKVEEDVEIELFYVGAPKYRVKVTAPDYKSAEKAINKVAKAAIGVVERAEGYGEFVRKQKSGKN</sequence>
<dbReference type="SUPFAM" id="SSF116742">
    <property type="entry name" value="eIF2alpha middle domain-like"/>
    <property type="match status" value="1"/>
</dbReference>
<dbReference type="Gene3D" id="1.10.150.190">
    <property type="entry name" value="Translation initiation factor 2, subunit 1, domain 2"/>
    <property type="match status" value="1"/>
</dbReference>
<dbReference type="SUPFAM" id="SSF110993">
    <property type="entry name" value="eIF-2-alpha, C-terminal domain"/>
    <property type="match status" value="1"/>
</dbReference>
<keyword evidence="6" id="KW-0694">RNA-binding</keyword>
<dbReference type="PANTHER" id="PTHR10602">
    <property type="entry name" value="EUKARYOTIC TRANSLATION INITIATION FACTOR 2 SUBUNIT 1"/>
    <property type="match status" value="1"/>
</dbReference>
<dbReference type="InterPro" id="IPR012340">
    <property type="entry name" value="NA-bd_OB-fold"/>
</dbReference>
<dbReference type="STRING" id="679926.Mpet_1771"/>
<organism evidence="11 12">
    <name type="scientific">Methanolacinia petrolearia (strain DSM 11571 / OCM 486 / SEBR 4847)</name>
    <name type="common">Methanoplanus petrolearius</name>
    <dbReference type="NCBI Taxonomy" id="679926"/>
    <lineage>
        <taxon>Archaea</taxon>
        <taxon>Methanobacteriati</taxon>
        <taxon>Methanobacteriota</taxon>
        <taxon>Stenosarchaea group</taxon>
        <taxon>Methanomicrobia</taxon>
        <taxon>Methanomicrobiales</taxon>
        <taxon>Methanomicrobiaceae</taxon>
        <taxon>Methanolacinia</taxon>
    </lineage>
</organism>
<protein>
    <recommendedName>
        <fullName evidence="4">Translation initiation factor 2 subunit alpha</fullName>
    </recommendedName>
    <alternativeName>
        <fullName evidence="8">aIF2-alpha</fullName>
    </alternativeName>
    <alternativeName>
        <fullName evidence="9">eIF-2-alpha</fullName>
    </alternativeName>
</protein>
<evidence type="ECO:0000313" key="11">
    <source>
        <dbReference type="EMBL" id="ADN36524.1"/>
    </source>
</evidence>
<keyword evidence="7" id="KW-0648">Protein biosynthesis</keyword>
<dbReference type="InterPro" id="IPR044126">
    <property type="entry name" value="S1_IF2_alpha"/>
</dbReference>
<dbReference type="OrthoDB" id="84794at2157"/>
<comment type="subunit">
    <text evidence="3">Heterotrimer composed of an alpha, a beta and a gamma chain.</text>
</comment>
<dbReference type="GeneID" id="9744246"/>
<accession>E1RI59</accession>
<reference evidence="11 12" key="1">
    <citation type="journal article" date="2010" name="Stand. Genomic Sci.">
        <title>Complete genome sequence of Methanoplanus petrolearius type strain (SEBR 4847).</title>
        <authorList>
            <person name="Brambilla E."/>
            <person name="Djao O.D."/>
            <person name="Daligault H."/>
            <person name="Lapidus A."/>
            <person name="Lucas S."/>
            <person name="Hammon N."/>
            <person name="Nolan M."/>
            <person name="Tice H."/>
            <person name="Cheng J.F."/>
            <person name="Han C."/>
            <person name="Tapia R."/>
            <person name="Goodwin L."/>
            <person name="Pitluck S."/>
            <person name="Liolios K."/>
            <person name="Ivanova N."/>
            <person name="Mavromatis K."/>
            <person name="Mikhailova N."/>
            <person name="Pati A."/>
            <person name="Chen A."/>
            <person name="Palaniappan K."/>
            <person name="Land M."/>
            <person name="Hauser L."/>
            <person name="Chang Y.J."/>
            <person name="Jeffries C.D."/>
            <person name="Rohde M."/>
            <person name="Spring S."/>
            <person name="Sikorski J."/>
            <person name="Goker M."/>
            <person name="Woyke T."/>
            <person name="Bristow J."/>
            <person name="Eisen J.A."/>
            <person name="Markowitz V."/>
            <person name="Hugenholtz P."/>
            <person name="Kyrpides N.C."/>
            <person name="Klenk H.P."/>
        </authorList>
    </citation>
    <scope>NUCLEOTIDE SEQUENCE [LARGE SCALE GENOMIC DNA]</scope>
    <source>
        <strain evidence="12">DSM 11571 / OCM 486 / SEBR 4847</strain>
    </source>
</reference>
<dbReference type="Pfam" id="PF00575">
    <property type="entry name" value="S1"/>
    <property type="match status" value="1"/>
</dbReference>
<evidence type="ECO:0000256" key="3">
    <source>
        <dbReference type="ARBA" id="ARBA00011243"/>
    </source>
</evidence>
<dbReference type="eggNOG" id="arCOG04107">
    <property type="taxonomic scope" value="Archaea"/>
</dbReference>
<dbReference type="Gene3D" id="3.30.70.1130">
    <property type="entry name" value="EIF_2_alpha"/>
    <property type="match status" value="1"/>
</dbReference>
<dbReference type="PROSITE" id="PS50126">
    <property type="entry name" value="S1"/>
    <property type="match status" value="1"/>
</dbReference>
<keyword evidence="12" id="KW-1185">Reference proteome</keyword>
<dbReference type="GO" id="GO:0043022">
    <property type="term" value="F:ribosome binding"/>
    <property type="evidence" value="ECO:0007669"/>
    <property type="project" value="TreeGrafter"/>
</dbReference>
<gene>
    <name evidence="11" type="ordered locus">Mpet_1771</name>
</gene>
<dbReference type="FunFam" id="2.40.50.140:FF:000015">
    <property type="entry name" value="Eukaryotic translation initiation factor 2 subunit alpha"/>
    <property type="match status" value="1"/>
</dbReference>
<dbReference type="AlphaFoldDB" id="E1RI59"/>
<dbReference type="GO" id="GO:0003723">
    <property type="term" value="F:RNA binding"/>
    <property type="evidence" value="ECO:0007669"/>
    <property type="project" value="UniProtKB-KW"/>
</dbReference>
<keyword evidence="5 11" id="KW-0396">Initiation factor</keyword>
<dbReference type="GO" id="GO:0003743">
    <property type="term" value="F:translation initiation factor activity"/>
    <property type="evidence" value="ECO:0007669"/>
    <property type="project" value="UniProtKB-KW"/>
</dbReference>
<dbReference type="InterPro" id="IPR011488">
    <property type="entry name" value="TIF_2_asu"/>
</dbReference>
<evidence type="ECO:0000313" key="12">
    <source>
        <dbReference type="Proteomes" id="UP000006565"/>
    </source>
</evidence>
<evidence type="ECO:0000256" key="1">
    <source>
        <dbReference type="ARBA" id="ARBA00003323"/>
    </source>
</evidence>
<dbReference type="InterPro" id="IPR024054">
    <property type="entry name" value="TIF2_asu_middle_sf"/>
</dbReference>
<dbReference type="Pfam" id="PF07541">
    <property type="entry name" value="EIF_2_alpha"/>
    <property type="match status" value="1"/>
</dbReference>
<dbReference type="RefSeq" id="WP_013329701.1">
    <property type="nucleotide sequence ID" value="NC_014507.1"/>
</dbReference>
<dbReference type="Proteomes" id="UP000006565">
    <property type="component" value="Chromosome"/>
</dbReference>
<evidence type="ECO:0000256" key="5">
    <source>
        <dbReference type="ARBA" id="ARBA00022540"/>
    </source>
</evidence>
<dbReference type="HOGENOM" id="CLU_033458_0_2_2"/>
<dbReference type="FunFam" id="3.30.70.1130:FF:000002">
    <property type="entry name" value="Translation initiation factor 2 subunit alpha"/>
    <property type="match status" value="1"/>
</dbReference>
<dbReference type="KEGG" id="mpi:Mpet_1771"/>
<evidence type="ECO:0000256" key="7">
    <source>
        <dbReference type="ARBA" id="ARBA00022917"/>
    </source>
</evidence>
<dbReference type="NCBIfam" id="NF003064">
    <property type="entry name" value="PRK03987.1-4"/>
    <property type="match status" value="1"/>
</dbReference>
<name>E1RI59_METP4</name>
<dbReference type="InterPro" id="IPR024055">
    <property type="entry name" value="TIF2_asu_C"/>
</dbReference>
<evidence type="ECO:0000259" key="10">
    <source>
        <dbReference type="PROSITE" id="PS50126"/>
    </source>
</evidence>
<dbReference type="SMART" id="SM00316">
    <property type="entry name" value="S1"/>
    <property type="match status" value="1"/>
</dbReference>
<comment type="function">
    <text evidence="1">eIF-2 functions in the early steps of protein synthesis by forming a ternary complex with GTP and initiator tRNA.</text>
</comment>
<dbReference type="SUPFAM" id="SSF50249">
    <property type="entry name" value="Nucleic acid-binding proteins"/>
    <property type="match status" value="1"/>
</dbReference>
<evidence type="ECO:0000256" key="2">
    <source>
        <dbReference type="ARBA" id="ARBA00007223"/>
    </source>
</evidence>
<evidence type="ECO:0000256" key="4">
    <source>
        <dbReference type="ARBA" id="ARBA00013678"/>
    </source>
</evidence>
<evidence type="ECO:0000256" key="8">
    <source>
        <dbReference type="ARBA" id="ARBA00030860"/>
    </source>
</evidence>
<dbReference type="Gene3D" id="2.40.50.140">
    <property type="entry name" value="Nucleic acid-binding proteins"/>
    <property type="match status" value="1"/>
</dbReference>
<evidence type="ECO:0000256" key="9">
    <source>
        <dbReference type="ARBA" id="ARBA00033333"/>
    </source>
</evidence>
<dbReference type="EMBL" id="CP002117">
    <property type="protein sequence ID" value="ADN36524.1"/>
    <property type="molecule type" value="Genomic_DNA"/>
</dbReference>
<dbReference type="CDD" id="cd04452">
    <property type="entry name" value="S1_IF2_alpha"/>
    <property type="match status" value="1"/>
</dbReference>
<feature type="domain" description="S1 motif" evidence="10">
    <location>
        <begin position="10"/>
        <end position="81"/>
    </location>
</feature>
<dbReference type="InterPro" id="IPR003029">
    <property type="entry name" value="S1_domain"/>
</dbReference>
<proteinExistence type="inferred from homology"/>